<comment type="subcellular location">
    <subcellularLocation>
        <location evidence="1">Cell membrane</location>
        <topology evidence="1">Multi-pass membrane protein</topology>
    </subcellularLocation>
</comment>
<name>A0A9E7R8K8_9EURY</name>
<evidence type="ECO:0000256" key="1">
    <source>
        <dbReference type="ARBA" id="ARBA00004651"/>
    </source>
</evidence>
<keyword evidence="2" id="KW-1003">Cell membrane</keyword>
<feature type="compositionally biased region" description="Low complexity" evidence="6">
    <location>
        <begin position="195"/>
        <end position="207"/>
    </location>
</feature>
<protein>
    <submittedName>
        <fullName evidence="8">Na+/H+ antiporter subunit E</fullName>
    </submittedName>
</protein>
<evidence type="ECO:0000256" key="3">
    <source>
        <dbReference type="ARBA" id="ARBA00022692"/>
    </source>
</evidence>
<gene>
    <name evidence="8" type="ORF">N0B31_09990</name>
</gene>
<evidence type="ECO:0000256" key="4">
    <source>
        <dbReference type="ARBA" id="ARBA00022989"/>
    </source>
</evidence>
<dbReference type="GO" id="GO:0008324">
    <property type="term" value="F:monoatomic cation transmembrane transporter activity"/>
    <property type="evidence" value="ECO:0007669"/>
    <property type="project" value="InterPro"/>
</dbReference>
<dbReference type="GO" id="GO:0005886">
    <property type="term" value="C:plasma membrane"/>
    <property type="evidence" value="ECO:0007669"/>
    <property type="project" value="UniProtKB-SubCell"/>
</dbReference>
<evidence type="ECO:0000313" key="8">
    <source>
        <dbReference type="EMBL" id="UWM56605.1"/>
    </source>
</evidence>
<dbReference type="RefSeq" id="WP_260643719.1">
    <property type="nucleotide sequence ID" value="NZ_CP104003.1"/>
</dbReference>
<dbReference type="PANTHER" id="PTHR34584">
    <property type="entry name" value="NA(+)/H(+) ANTIPORTER SUBUNIT E1"/>
    <property type="match status" value="1"/>
</dbReference>
<evidence type="ECO:0000256" key="5">
    <source>
        <dbReference type="ARBA" id="ARBA00023136"/>
    </source>
</evidence>
<evidence type="ECO:0000256" key="6">
    <source>
        <dbReference type="SAM" id="MobiDB-lite"/>
    </source>
</evidence>
<dbReference type="Pfam" id="PF01899">
    <property type="entry name" value="MNHE"/>
    <property type="match status" value="1"/>
</dbReference>
<feature type="transmembrane region" description="Helical" evidence="7">
    <location>
        <begin position="40"/>
        <end position="57"/>
    </location>
</feature>
<dbReference type="InterPro" id="IPR002758">
    <property type="entry name" value="Cation_antiport_E"/>
</dbReference>
<dbReference type="Proteomes" id="UP001057580">
    <property type="component" value="Chromosome"/>
</dbReference>
<accession>A0A9E7R8K8</accession>
<reference evidence="8" key="1">
    <citation type="submission" date="2022-09" db="EMBL/GenBank/DDBJ databases">
        <title>Diverse halophilic archaea isolated from saline environments.</title>
        <authorList>
            <person name="Cui H.-L."/>
        </authorList>
    </citation>
    <scope>NUCLEOTIDE SEQUENCE</scope>
    <source>
        <strain evidence="8">ZS-35-S2</strain>
    </source>
</reference>
<sequence length="227" mass="24211">MTRKWPLSGLALAVLWLFVRGVEAGPTLDATLRNVAGEFLIGLVVGLAVAFAIRRYFADQLAVDQSIRVVPAALAYLVTFFWELLTANVDVAYRVLAPSLPIDPEVVAVPLRVESDVAITTIANSITLTPGTLTMDHDAETNTLYVHAISAKDRESVLAPIRRWEDYALVMFEGRDPSLEVPRRPGPETPEPDAATDGGATVAGATAADEEGTVAPADDTGGESDGR</sequence>
<keyword evidence="3 7" id="KW-0812">Transmembrane</keyword>
<dbReference type="GeneID" id="74942754"/>
<keyword evidence="4 7" id="KW-1133">Transmembrane helix</keyword>
<evidence type="ECO:0000256" key="7">
    <source>
        <dbReference type="SAM" id="Phobius"/>
    </source>
</evidence>
<dbReference type="KEGG" id="ssai:N0B31_09990"/>
<keyword evidence="5 7" id="KW-0472">Membrane</keyword>
<keyword evidence="9" id="KW-1185">Reference proteome</keyword>
<evidence type="ECO:0000313" key="9">
    <source>
        <dbReference type="Proteomes" id="UP001057580"/>
    </source>
</evidence>
<proteinExistence type="predicted"/>
<dbReference type="PANTHER" id="PTHR34584:SF1">
    <property type="entry name" value="NA(+)_H(+) ANTIPORTER SUBUNIT E1"/>
    <property type="match status" value="1"/>
</dbReference>
<dbReference type="EMBL" id="CP104003">
    <property type="protein sequence ID" value="UWM56605.1"/>
    <property type="molecule type" value="Genomic_DNA"/>
</dbReference>
<evidence type="ECO:0000256" key="2">
    <source>
        <dbReference type="ARBA" id="ARBA00022475"/>
    </source>
</evidence>
<organism evidence="8 9">
    <name type="scientific">Salinirubellus salinus</name>
    <dbReference type="NCBI Taxonomy" id="1364945"/>
    <lineage>
        <taxon>Archaea</taxon>
        <taxon>Methanobacteriati</taxon>
        <taxon>Methanobacteriota</taxon>
        <taxon>Stenosarchaea group</taxon>
        <taxon>Halobacteria</taxon>
        <taxon>Halobacteriales</taxon>
        <taxon>Natronomonadaceae</taxon>
        <taxon>Salinirubellus</taxon>
    </lineage>
</organism>
<feature type="region of interest" description="Disordered" evidence="6">
    <location>
        <begin position="177"/>
        <end position="227"/>
    </location>
</feature>
<feature type="compositionally biased region" description="Basic and acidic residues" evidence="6">
    <location>
        <begin position="177"/>
        <end position="186"/>
    </location>
</feature>
<dbReference type="AlphaFoldDB" id="A0A9E7R8K8"/>